<evidence type="ECO:0000313" key="5">
    <source>
        <dbReference type="Proteomes" id="UP000248481"/>
    </source>
</evidence>
<proteinExistence type="inferred from homology"/>
<accession>A0A2Y9HL40</accession>
<dbReference type="InterPro" id="IPR036812">
    <property type="entry name" value="NAD(P)_OxRdtase_dom_sf"/>
</dbReference>
<dbReference type="STRING" id="29088.A0A2Y9HL40"/>
<evidence type="ECO:0000256" key="1">
    <source>
        <dbReference type="ARBA" id="ARBA00007905"/>
    </source>
</evidence>
<dbReference type="Gene3D" id="3.20.20.100">
    <property type="entry name" value="NADP-dependent oxidoreductase domain"/>
    <property type="match status" value="1"/>
</dbReference>
<gene>
    <name evidence="6" type="primary">LOC110586500</name>
</gene>
<keyword evidence="2" id="KW-0521">NADP</keyword>
<evidence type="ECO:0000256" key="2">
    <source>
        <dbReference type="ARBA" id="ARBA00022857"/>
    </source>
</evidence>
<comment type="similarity">
    <text evidence="1">Belongs to the aldo/keto reductase family.</text>
</comment>
<organism evidence="5 6">
    <name type="scientific">Neomonachus schauinslandi</name>
    <name type="common">Hawaiian monk seal</name>
    <name type="synonym">Monachus schauinslandi</name>
    <dbReference type="NCBI Taxonomy" id="29088"/>
    <lineage>
        <taxon>Eukaryota</taxon>
        <taxon>Metazoa</taxon>
        <taxon>Chordata</taxon>
        <taxon>Craniata</taxon>
        <taxon>Vertebrata</taxon>
        <taxon>Euteleostomi</taxon>
        <taxon>Mammalia</taxon>
        <taxon>Eutheria</taxon>
        <taxon>Laurasiatheria</taxon>
        <taxon>Carnivora</taxon>
        <taxon>Caniformia</taxon>
        <taxon>Pinnipedia</taxon>
        <taxon>Phocidae</taxon>
        <taxon>Monachinae</taxon>
        <taxon>Monachini</taxon>
        <taxon>Neomonachus</taxon>
    </lineage>
</organism>
<evidence type="ECO:0000259" key="4">
    <source>
        <dbReference type="Pfam" id="PF00248"/>
    </source>
</evidence>
<keyword evidence="5" id="KW-1185">Reference proteome</keyword>
<dbReference type="AlphaFoldDB" id="A0A2Y9HL40"/>
<dbReference type="SUPFAM" id="SSF51430">
    <property type="entry name" value="NAD(P)-linked oxidoreductase"/>
    <property type="match status" value="1"/>
</dbReference>
<dbReference type="RefSeq" id="XP_021552406.1">
    <property type="nucleotide sequence ID" value="XM_021696731.1"/>
</dbReference>
<dbReference type="PRINTS" id="PR00069">
    <property type="entry name" value="ALDKETRDTASE"/>
</dbReference>
<keyword evidence="3" id="KW-0560">Oxidoreductase</keyword>
<dbReference type="GeneID" id="110586500"/>
<dbReference type="PROSITE" id="PS00798">
    <property type="entry name" value="ALDOKETO_REDUCTASE_1"/>
    <property type="match status" value="1"/>
</dbReference>
<name>A0A2Y9HL40_NEOSC</name>
<dbReference type="InterPro" id="IPR018170">
    <property type="entry name" value="Aldo/ket_reductase_CS"/>
</dbReference>
<sequence length="159" mass="18156">MDLNRSCSVKLNDGHIMPVLGFGTLASNDVPKSKAGEATKVVIDVGFRHFDAAYVYQNEEEVGKAIREKIAEGTVKREDTFYTTKLWTTFRCPELVRPALERSLKALQLDSVDLFITFATRHEDLLSIQIIHFLMRIDNSVWLLQSSLTLVDDWQTTHR</sequence>
<dbReference type="KEGG" id="nsu:110586500"/>
<evidence type="ECO:0000256" key="3">
    <source>
        <dbReference type="ARBA" id="ARBA00023002"/>
    </source>
</evidence>
<reference evidence="6" key="1">
    <citation type="submission" date="2025-08" db="UniProtKB">
        <authorList>
            <consortium name="RefSeq"/>
        </authorList>
    </citation>
    <scope>IDENTIFICATION</scope>
    <source>
        <tissue evidence="6">Blood</tissue>
    </source>
</reference>
<dbReference type="PANTHER" id="PTHR11732">
    <property type="entry name" value="ALDO/KETO REDUCTASE"/>
    <property type="match status" value="1"/>
</dbReference>
<dbReference type="Pfam" id="PF00248">
    <property type="entry name" value="Aldo_ket_red"/>
    <property type="match status" value="1"/>
</dbReference>
<dbReference type="InterPro" id="IPR020471">
    <property type="entry name" value="AKR"/>
</dbReference>
<dbReference type="InParanoid" id="A0A2Y9HL40"/>
<dbReference type="InterPro" id="IPR023210">
    <property type="entry name" value="NADP_OxRdtase_dom"/>
</dbReference>
<protein>
    <submittedName>
        <fullName evidence="6">Aldo-keto reductase family 1 member C8</fullName>
    </submittedName>
</protein>
<evidence type="ECO:0000313" key="6">
    <source>
        <dbReference type="RefSeq" id="XP_021552406.1"/>
    </source>
</evidence>
<dbReference type="GO" id="GO:0016491">
    <property type="term" value="F:oxidoreductase activity"/>
    <property type="evidence" value="ECO:0007669"/>
    <property type="project" value="UniProtKB-KW"/>
</dbReference>
<dbReference type="Proteomes" id="UP000248481">
    <property type="component" value="Chromosome 5"/>
</dbReference>
<feature type="domain" description="NADP-dependent oxidoreductase" evidence="4">
    <location>
        <begin position="20"/>
        <end position="115"/>
    </location>
</feature>